<feature type="domain" description="GGDEF" evidence="2">
    <location>
        <begin position="599"/>
        <end position="734"/>
    </location>
</feature>
<sequence>MTHLKEKKQSLRIQLLIPICLLLITQMALIFISIFASGLLGRLDESAAQVLGRTVQSRRDYLQYDMVNKWRETGDTVSQLDALYANSGQNAASLSSDANAYTDYLRQATPMLISMMRTNAVSGAFIILRGGPLPADPAKDSLTGIYIRDRDPSSVYNSDNKDLLFERAPVDVVTQTGITTDSYWTPKFTLSEDNADHRYFYNPYRAALENKGLSDTDLAYWSPAYHLNEEDNAISIAYSVPLIADDGTLYGVLGVEILTDYLIKQLPTEEITDNGSAYCLAIQPKGDGPYQAVAVNSTNYQLTQDTLREFNLQPSRYEKCSFLTGLQNTSQMVAATGKLSLYNRNAPFSDEQWVLMAIEPKTTLSSLSWNTGLTLAIIVGTIFIVSIIATIIITKRLIAPVSKLEKEVRTGISAGTPVPLTATGISELDSLAQGVEALNREVMRTAGKLTHLLKMSSINLGAFELDEDLEKILFVSDDFFDVFGEKNLSAQNMDYHTFLHRLNAFEPYALPKTIKDAPQQKERVYEIPKEDGTLWIRVQVEMQNNLITGFVEDISLEWRELRQMEYERNHDVLTGLMNRRAFLERFHNIFTDGTLEKDKYAALIMLDLDNLKYVNDSFGHEAGDVYIRTAATQLLAGSPADALVARMSGDEFILFFYNLADMVTLRTAVSNLEENVQGQCVILPEGKGHTLHMSAGVAIYPTHSCEGNSLIRYADFAMYQGKKGIKGCFTYFDSSIYDEAHRP</sequence>
<feature type="transmembrane region" description="Helical" evidence="1">
    <location>
        <begin position="15"/>
        <end position="40"/>
    </location>
</feature>
<dbReference type="NCBIfam" id="TIGR00254">
    <property type="entry name" value="GGDEF"/>
    <property type="match status" value="1"/>
</dbReference>
<dbReference type="PROSITE" id="PS50887">
    <property type="entry name" value="GGDEF"/>
    <property type="match status" value="1"/>
</dbReference>
<dbReference type="STRING" id="1528.SAMN04488579_105109"/>
<keyword evidence="1" id="KW-0812">Transmembrane</keyword>
<proteinExistence type="predicted"/>
<keyword evidence="1" id="KW-0472">Membrane</keyword>
<dbReference type="EMBL" id="FNOU01000005">
    <property type="protein sequence ID" value="SDX69072.1"/>
    <property type="molecule type" value="Genomic_DNA"/>
</dbReference>
<evidence type="ECO:0000256" key="1">
    <source>
        <dbReference type="SAM" id="Phobius"/>
    </source>
</evidence>
<organism evidence="3 4">
    <name type="scientific">Eubacterium barkeri</name>
    <name type="common">Clostridium barkeri</name>
    <dbReference type="NCBI Taxonomy" id="1528"/>
    <lineage>
        <taxon>Bacteria</taxon>
        <taxon>Bacillati</taxon>
        <taxon>Bacillota</taxon>
        <taxon>Clostridia</taxon>
        <taxon>Eubacteriales</taxon>
        <taxon>Eubacteriaceae</taxon>
        <taxon>Eubacterium</taxon>
    </lineage>
</organism>
<keyword evidence="1" id="KW-1133">Transmembrane helix</keyword>
<dbReference type="PANTHER" id="PTHR44757:SF2">
    <property type="entry name" value="BIOFILM ARCHITECTURE MAINTENANCE PROTEIN MBAA"/>
    <property type="match status" value="1"/>
</dbReference>
<evidence type="ECO:0000259" key="2">
    <source>
        <dbReference type="PROSITE" id="PS50887"/>
    </source>
</evidence>
<name>A0A1H3DRB3_EUBBA</name>
<evidence type="ECO:0000313" key="3">
    <source>
        <dbReference type="EMBL" id="SDX69072.1"/>
    </source>
</evidence>
<dbReference type="CDD" id="cd18773">
    <property type="entry name" value="PDC1_HK_sensor"/>
    <property type="match status" value="1"/>
</dbReference>
<dbReference type="Proteomes" id="UP000199652">
    <property type="component" value="Unassembled WGS sequence"/>
</dbReference>
<evidence type="ECO:0000313" key="4">
    <source>
        <dbReference type="Proteomes" id="UP000199652"/>
    </source>
</evidence>
<dbReference type="InterPro" id="IPR052155">
    <property type="entry name" value="Biofilm_reg_signaling"/>
</dbReference>
<feature type="transmembrane region" description="Helical" evidence="1">
    <location>
        <begin position="373"/>
        <end position="393"/>
    </location>
</feature>
<dbReference type="Pfam" id="PF00990">
    <property type="entry name" value="GGDEF"/>
    <property type="match status" value="1"/>
</dbReference>
<dbReference type="RefSeq" id="WP_176770827.1">
    <property type="nucleotide sequence ID" value="NZ_FNOU01000005.1"/>
</dbReference>
<dbReference type="InterPro" id="IPR029787">
    <property type="entry name" value="Nucleotide_cyclase"/>
</dbReference>
<reference evidence="4" key="1">
    <citation type="submission" date="2016-10" db="EMBL/GenBank/DDBJ databases">
        <authorList>
            <person name="Varghese N."/>
            <person name="Submissions S."/>
        </authorList>
    </citation>
    <scope>NUCLEOTIDE SEQUENCE [LARGE SCALE GENOMIC DNA]</scope>
    <source>
        <strain evidence="4">VPI 5359</strain>
    </source>
</reference>
<dbReference type="AlphaFoldDB" id="A0A1H3DRB3"/>
<dbReference type="InterPro" id="IPR000160">
    <property type="entry name" value="GGDEF_dom"/>
</dbReference>
<dbReference type="InterPro" id="IPR043128">
    <property type="entry name" value="Rev_trsase/Diguanyl_cyclase"/>
</dbReference>
<dbReference type="Gene3D" id="3.30.70.270">
    <property type="match status" value="1"/>
</dbReference>
<keyword evidence="4" id="KW-1185">Reference proteome</keyword>
<dbReference type="SMART" id="SM00267">
    <property type="entry name" value="GGDEF"/>
    <property type="match status" value="1"/>
</dbReference>
<protein>
    <submittedName>
        <fullName evidence="3">Diguanylate cyclase (GGDEF) domain-containing protein</fullName>
    </submittedName>
</protein>
<dbReference type="SUPFAM" id="SSF55073">
    <property type="entry name" value="Nucleotide cyclase"/>
    <property type="match status" value="1"/>
</dbReference>
<dbReference type="CDD" id="cd01949">
    <property type="entry name" value="GGDEF"/>
    <property type="match status" value="1"/>
</dbReference>
<dbReference type="PANTHER" id="PTHR44757">
    <property type="entry name" value="DIGUANYLATE CYCLASE DGCP"/>
    <property type="match status" value="1"/>
</dbReference>
<accession>A0A1H3DRB3</accession>
<gene>
    <name evidence="3" type="ORF">SAMN04488579_105109</name>
</gene>